<evidence type="ECO:0000313" key="2">
    <source>
        <dbReference type="EMBL" id="KYO21201.1"/>
    </source>
</evidence>
<name>A0A151M9P9_ALLMI</name>
<evidence type="ECO:0000313" key="3">
    <source>
        <dbReference type="Proteomes" id="UP000050525"/>
    </source>
</evidence>
<protein>
    <submittedName>
        <fullName evidence="2">Uncharacterized protein</fullName>
    </submittedName>
</protein>
<organism evidence="2 3">
    <name type="scientific">Alligator mississippiensis</name>
    <name type="common">American alligator</name>
    <dbReference type="NCBI Taxonomy" id="8496"/>
    <lineage>
        <taxon>Eukaryota</taxon>
        <taxon>Metazoa</taxon>
        <taxon>Chordata</taxon>
        <taxon>Craniata</taxon>
        <taxon>Vertebrata</taxon>
        <taxon>Euteleostomi</taxon>
        <taxon>Archelosauria</taxon>
        <taxon>Archosauria</taxon>
        <taxon>Crocodylia</taxon>
        <taxon>Alligatoridae</taxon>
        <taxon>Alligatorinae</taxon>
        <taxon>Alligator</taxon>
    </lineage>
</organism>
<reference evidence="2 3" key="1">
    <citation type="journal article" date="2012" name="Genome Biol.">
        <title>Sequencing three crocodilian genomes to illuminate the evolution of archosaurs and amniotes.</title>
        <authorList>
            <person name="St John J.A."/>
            <person name="Braun E.L."/>
            <person name="Isberg S.R."/>
            <person name="Miles L.G."/>
            <person name="Chong A.Y."/>
            <person name="Gongora J."/>
            <person name="Dalzell P."/>
            <person name="Moran C."/>
            <person name="Bed'hom B."/>
            <person name="Abzhanov A."/>
            <person name="Burgess S.C."/>
            <person name="Cooksey A.M."/>
            <person name="Castoe T.A."/>
            <person name="Crawford N.G."/>
            <person name="Densmore L.D."/>
            <person name="Drew J.C."/>
            <person name="Edwards S.V."/>
            <person name="Faircloth B.C."/>
            <person name="Fujita M.K."/>
            <person name="Greenwold M.J."/>
            <person name="Hoffmann F.G."/>
            <person name="Howard J.M."/>
            <person name="Iguchi T."/>
            <person name="Janes D.E."/>
            <person name="Khan S.Y."/>
            <person name="Kohno S."/>
            <person name="de Koning A.J."/>
            <person name="Lance S.L."/>
            <person name="McCarthy F.M."/>
            <person name="McCormack J.E."/>
            <person name="Merchant M.E."/>
            <person name="Peterson D.G."/>
            <person name="Pollock D.D."/>
            <person name="Pourmand N."/>
            <person name="Raney B.J."/>
            <person name="Roessler K.A."/>
            <person name="Sanford J.R."/>
            <person name="Sawyer R.H."/>
            <person name="Schmidt C.J."/>
            <person name="Triplett E.W."/>
            <person name="Tuberville T.D."/>
            <person name="Venegas-Anaya M."/>
            <person name="Howard J.T."/>
            <person name="Jarvis E.D."/>
            <person name="Guillette L.J.Jr."/>
            <person name="Glenn T.C."/>
            <person name="Green R.E."/>
            <person name="Ray D.A."/>
        </authorList>
    </citation>
    <scope>NUCLEOTIDE SEQUENCE [LARGE SCALE GENOMIC DNA]</scope>
    <source>
        <strain evidence="2">KSC_2009_1</strain>
    </source>
</reference>
<dbReference type="EMBL" id="AKHW03006295">
    <property type="protein sequence ID" value="KYO21201.1"/>
    <property type="molecule type" value="Genomic_DNA"/>
</dbReference>
<evidence type="ECO:0000256" key="1">
    <source>
        <dbReference type="SAM" id="Phobius"/>
    </source>
</evidence>
<dbReference type="Proteomes" id="UP000050525">
    <property type="component" value="Unassembled WGS sequence"/>
</dbReference>
<accession>A0A151M9P9</accession>
<keyword evidence="3" id="KW-1185">Reference proteome</keyword>
<comment type="caution">
    <text evidence="2">The sequence shown here is derived from an EMBL/GenBank/DDBJ whole genome shotgun (WGS) entry which is preliminary data.</text>
</comment>
<sequence>MQILHLPDGFLTTTRLLIQSVLFAAGVMMPFFCRKDIASGSTIHLDLIGLYSRIIAANIAELKQQCWKMLLLNVVV</sequence>
<dbReference type="AlphaFoldDB" id="A0A151M9P9"/>
<gene>
    <name evidence="2" type="ORF">Y1Q_0001472</name>
</gene>
<feature type="transmembrane region" description="Helical" evidence="1">
    <location>
        <begin position="16"/>
        <end position="33"/>
    </location>
</feature>
<keyword evidence="1" id="KW-0472">Membrane</keyword>
<keyword evidence="1" id="KW-0812">Transmembrane</keyword>
<keyword evidence="1" id="KW-1133">Transmembrane helix</keyword>
<proteinExistence type="predicted"/>